<dbReference type="Proteomes" id="UP001431783">
    <property type="component" value="Unassembled WGS sequence"/>
</dbReference>
<comment type="catalytic activity">
    <reaction evidence="10">
        <text>FAD(in) = FAD(out)</text>
        <dbReference type="Rhea" id="RHEA:76535"/>
        <dbReference type="ChEBI" id="CHEBI:57692"/>
    </reaction>
</comment>
<comment type="function">
    <text evidence="11">Facilitates flavin adenine dinucleotide (FAD) translocation across the mitochondrial inner membrane into the mitochondrial matrix where it acts as a redox cofactor to assist flavoenzyme activities in fundamental metabolic processes including fatty acid beta-oxidation, amino acid and choline metabolism as well as mitochondrial electron transportation. In particular, provides FAD to DLD dehydrogenase of the glycine cleavage system, part of mitochondrial one-carbon metabolic pathway involved in neural tube closure in early embryogenesis.</text>
</comment>
<keyword evidence="7" id="KW-1133">Transmembrane helix</keyword>
<evidence type="ECO:0000256" key="4">
    <source>
        <dbReference type="ARBA" id="ARBA00022692"/>
    </source>
</evidence>
<keyword evidence="4 14" id="KW-0812">Transmembrane</keyword>
<dbReference type="GO" id="GO:0015215">
    <property type="term" value="F:nucleotide transmembrane transporter activity"/>
    <property type="evidence" value="ECO:0007669"/>
    <property type="project" value="UniProtKB-ARBA"/>
</dbReference>
<evidence type="ECO:0000256" key="8">
    <source>
        <dbReference type="ARBA" id="ARBA00023128"/>
    </source>
</evidence>
<dbReference type="PROSITE" id="PS50920">
    <property type="entry name" value="SOLCAR"/>
    <property type="match status" value="3"/>
</dbReference>
<sequence length="315" mass="35302">MSTLKSSNTNPGTIGNQNNFIDHVHYEHLIAGISGGVVSSLILQPLDLLKIRFEVNNEFNYNPKYKGIIDGLTTIFKEEGIKGLYRGAVPSIVGSGVSWGMYFYFYSALKTLKQNGNKDNHLTSTQLLVAASEAGAMTLILTNPIWVCKTRLCLQSQNQSSHIVSYNGMIDTLVKLYKMEGIRGWYRGFIPGLFGVSHGAIQFMIYEQMKSVYSRHNDLPLSSKLGVAEYLTFAAGSKSIAVCITYPYQVVRARLQNQFYSFDGVWDCVKKAWVFEGWKGFYRGLGTNLLRVVPATMITFVTYENVSHSLISFKE</sequence>
<evidence type="ECO:0000256" key="2">
    <source>
        <dbReference type="ARBA" id="ARBA00006375"/>
    </source>
</evidence>
<dbReference type="PANTHER" id="PTHR45683">
    <property type="entry name" value="MITOCHONDRIAL NICOTINAMIDE ADENINE DINUCLEOTIDE TRANSPORTER 1-RELATED-RELATED"/>
    <property type="match status" value="1"/>
</dbReference>
<evidence type="ECO:0000313" key="16">
    <source>
        <dbReference type="EMBL" id="KAK9881934.1"/>
    </source>
</evidence>
<comment type="subcellular location">
    <subcellularLocation>
        <location evidence="1">Mitochondrion inner membrane</location>
        <topology evidence="1">Multi-pass membrane protein</topology>
    </subcellularLocation>
</comment>
<evidence type="ECO:0000256" key="10">
    <source>
        <dbReference type="ARBA" id="ARBA00050907"/>
    </source>
</evidence>
<evidence type="ECO:0000256" key="7">
    <source>
        <dbReference type="ARBA" id="ARBA00022989"/>
    </source>
</evidence>
<dbReference type="GO" id="GO:0015711">
    <property type="term" value="P:organic anion transport"/>
    <property type="evidence" value="ECO:0007669"/>
    <property type="project" value="UniProtKB-ARBA"/>
</dbReference>
<dbReference type="PRINTS" id="PR00926">
    <property type="entry name" value="MITOCARRIER"/>
</dbReference>
<keyword evidence="17" id="KW-1185">Reference proteome</keyword>
<accession>A0AAW1UMB5</accession>
<protein>
    <recommendedName>
        <fullName evidence="12">Solute carrier family 25 member 32</fullName>
    </recommendedName>
    <alternativeName>
        <fullName evidence="13">Mitochondrial FAD transporter</fullName>
    </alternativeName>
</protein>
<evidence type="ECO:0000256" key="13">
    <source>
        <dbReference type="ARBA" id="ARBA00079992"/>
    </source>
</evidence>
<proteinExistence type="inferred from homology"/>
<organism evidence="16 17">
    <name type="scientific">Henosepilachna vigintioctopunctata</name>
    <dbReference type="NCBI Taxonomy" id="420089"/>
    <lineage>
        <taxon>Eukaryota</taxon>
        <taxon>Metazoa</taxon>
        <taxon>Ecdysozoa</taxon>
        <taxon>Arthropoda</taxon>
        <taxon>Hexapoda</taxon>
        <taxon>Insecta</taxon>
        <taxon>Pterygota</taxon>
        <taxon>Neoptera</taxon>
        <taxon>Endopterygota</taxon>
        <taxon>Coleoptera</taxon>
        <taxon>Polyphaga</taxon>
        <taxon>Cucujiformia</taxon>
        <taxon>Coccinelloidea</taxon>
        <taxon>Coccinellidae</taxon>
        <taxon>Epilachninae</taxon>
        <taxon>Epilachnini</taxon>
        <taxon>Henosepilachna</taxon>
    </lineage>
</organism>
<dbReference type="FunFam" id="1.50.40.10:FF:000025">
    <property type="entry name" value="mitochondrial folate transporter/carrier"/>
    <property type="match status" value="1"/>
</dbReference>
<evidence type="ECO:0000256" key="1">
    <source>
        <dbReference type="ARBA" id="ARBA00004448"/>
    </source>
</evidence>
<evidence type="ECO:0000256" key="3">
    <source>
        <dbReference type="ARBA" id="ARBA00022448"/>
    </source>
</evidence>
<keyword evidence="5" id="KW-0677">Repeat</keyword>
<comment type="caution">
    <text evidence="16">The sequence shown here is derived from an EMBL/GenBank/DDBJ whole genome shotgun (WGS) entry which is preliminary data.</text>
</comment>
<keyword evidence="6" id="KW-0999">Mitochondrion inner membrane</keyword>
<feature type="repeat" description="Solcar" evidence="14">
    <location>
        <begin position="225"/>
        <end position="309"/>
    </location>
</feature>
<keyword evidence="3 15" id="KW-0813">Transport</keyword>
<evidence type="ECO:0000256" key="6">
    <source>
        <dbReference type="ARBA" id="ARBA00022792"/>
    </source>
</evidence>
<feature type="repeat" description="Solcar" evidence="14">
    <location>
        <begin position="23"/>
        <end position="112"/>
    </location>
</feature>
<evidence type="ECO:0000256" key="5">
    <source>
        <dbReference type="ARBA" id="ARBA00022737"/>
    </source>
</evidence>
<dbReference type="InterPro" id="IPR023395">
    <property type="entry name" value="MCP_dom_sf"/>
</dbReference>
<evidence type="ECO:0000256" key="9">
    <source>
        <dbReference type="ARBA" id="ARBA00023136"/>
    </source>
</evidence>
<evidence type="ECO:0000256" key="12">
    <source>
        <dbReference type="ARBA" id="ARBA00070508"/>
    </source>
</evidence>
<evidence type="ECO:0000256" key="15">
    <source>
        <dbReference type="RuleBase" id="RU000488"/>
    </source>
</evidence>
<keyword evidence="8" id="KW-0496">Mitochondrion</keyword>
<evidence type="ECO:0000256" key="14">
    <source>
        <dbReference type="PROSITE-ProRule" id="PRU00282"/>
    </source>
</evidence>
<dbReference type="InterPro" id="IPR044712">
    <property type="entry name" value="SLC25A32-like"/>
</dbReference>
<keyword evidence="9 14" id="KW-0472">Membrane</keyword>
<reference evidence="16 17" key="1">
    <citation type="submission" date="2023-03" db="EMBL/GenBank/DDBJ databases">
        <title>Genome insight into feeding habits of ladybird beetles.</title>
        <authorList>
            <person name="Li H.-S."/>
            <person name="Huang Y.-H."/>
            <person name="Pang H."/>
        </authorList>
    </citation>
    <scope>NUCLEOTIDE SEQUENCE [LARGE SCALE GENOMIC DNA]</scope>
    <source>
        <strain evidence="16">SYSU_2023b</strain>
        <tissue evidence="16">Whole body</tissue>
    </source>
</reference>
<comment type="similarity">
    <text evidence="2 15">Belongs to the mitochondrial carrier (TC 2.A.29) family.</text>
</comment>
<evidence type="ECO:0000256" key="11">
    <source>
        <dbReference type="ARBA" id="ARBA00058619"/>
    </source>
</evidence>
<dbReference type="SUPFAM" id="SSF103506">
    <property type="entry name" value="Mitochondrial carrier"/>
    <property type="match status" value="1"/>
</dbReference>
<name>A0AAW1UMB5_9CUCU</name>
<dbReference type="Pfam" id="PF00153">
    <property type="entry name" value="Mito_carr"/>
    <property type="match status" value="3"/>
</dbReference>
<gene>
    <name evidence="16" type="ORF">WA026_018128</name>
</gene>
<dbReference type="EMBL" id="JARQZJ010000071">
    <property type="protein sequence ID" value="KAK9881934.1"/>
    <property type="molecule type" value="Genomic_DNA"/>
</dbReference>
<evidence type="ECO:0000313" key="17">
    <source>
        <dbReference type="Proteomes" id="UP001431783"/>
    </source>
</evidence>
<dbReference type="AlphaFoldDB" id="A0AAW1UMB5"/>
<feature type="repeat" description="Solcar" evidence="14">
    <location>
        <begin position="122"/>
        <end position="212"/>
    </location>
</feature>
<dbReference type="Gene3D" id="1.50.40.10">
    <property type="entry name" value="Mitochondrial carrier domain"/>
    <property type="match status" value="1"/>
</dbReference>
<dbReference type="InterPro" id="IPR018108">
    <property type="entry name" value="MCP_transmembrane"/>
</dbReference>
<dbReference type="GO" id="GO:0005743">
    <property type="term" value="C:mitochondrial inner membrane"/>
    <property type="evidence" value="ECO:0007669"/>
    <property type="project" value="UniProtKB-SubCell"/>
</dbReference>
<dbReference type="InterPro" id="IPR002067">
    <property type="entry name" value="MCP"/>
</dbReference>